<dbReference type="Gene3D" id="3.40.50.720">
    <property type="entry name" value="NAD(P)-binding Rossmann-like Domain"/>
    <property type="match status" value="1"/>
</dbReference>
<gene>
    <name evidence="3" type="ORF">TGAM01_v204046</name>
</gene>
<dbReference type="InterPro" id="IPR002347">
    <property type="entry name" value="SDR_fam"/>
</dbReference>
<dbReference type="PANTHER" id="PTHR42760">
    <property type="entry name" value="SHORT-CHAIN DEHYDROGENASES/REDUCTASES FAMILY MEMBER"/>
    <property type="match status" value="1"/>
</dbReference>
<organism evidence="3 4">
    <name type="scientific">Trichoderma gamsii</name>
    <dbReference type="NCBI Taxonomy" id="398673"/>
    <lineage>
        <taxon>Eukaryota</taxon>
        <taxon>Fungi</taxon>
        <taxon>Dikarya</taxon>
        <taxon>Ascomycota</taxon>
        <taxon>Pezizomycotina</taxon>
        <taxon>Sordariomycetes</taxon>
        <taxon>Hypocreomycetidae</taxon>
        <taxon>Hypocreales</taxon>
        <taxon>Hypocreaceae</taxon>
        <taxon>Trichoderma</taxon>
    </lineage>
</organism>
<evidence type="ECO:0000313" key="3">
    <source>
        <dbReference type="EMBL" id="PON27097.1"/>
    </source>
</evidence>
<dbReference type="GO" id="GO:0048038">
    <property type="term" value="F:quinone binding"/>
    <property type="evidence" value="ECO:0007669"/>
    <property type="project" value="TreeGrafter"/>
</dbReference>
<dbReference type="SUPFAM" id="SSF51735">
    <property type="entry name" value="NAD(P)-binding Rossmann-fold domains"/>
    <property type="match status" value="1"/>
</dbReference>
<dbReference type="CDD" id="cd05233">
    <property type="entry name" value="SDR_c"/>
    <property type="match status" value="1"/>
</dbReference>
<keyword evidence="2" id="KW-0812">Transmembrane</keyword>
<dbReference type="STRING" id="398673.A0A2P4ZS18"/>
<name>A0A2P4ZS18_9HYPO</name>
<comment type="similarity">
    <text evidence="1">Belongs to the short-chain dehydrogenases/reductases (SDR) family.</text>
</comment>
<keyword evidence="2" id="KW-1133">Transmembrane helix</keyword>
<dbReference type="RefSeq" id="XP_018666061.1">
    <property type="nucleotide sequence ID" value="XM_018800596.1"/>
</dbReference>
<dbReference type="Proteomes" id="UP000054821">
    <property type="component" value="Unassembled WGS sequence"/>
</dbReference>
<dbReference type="GO" id="GO:0016616">
    <property type="term" value="F:oxidoreductase activity, acting on the CH-OH group of donors, NAD or NADP as acceptor"/>
    <property type="evidence" value="ECO:0007669"/>
    <property type="project" value="TreeGrafter"/>
</dbReference>
<dbReference type="AlphaFoldDB" id="A0A2P4ZS18"/>
<dbReference type="PANTHER" id="PTHR42760:SF122">
    <property type="entry name" value="NAD(P)-BINDING PROTEIN"/>
    <property type="match status" value="1"/>
</dbReference>
<dbReference type="GO" id="GO:0006633">
    <property type="term" value="P:fatty acid biosynthetic process"/>
    <property type="evidence" value="ECO:0007669"/>
    <property type="project" value="TreeGrafter"/>
</dbReference>
<feature type="transmembrane region" description="Helical" evidence="2">
    <location>
        <begin position="31"/>
        <end position="53"/>
    </location>
</feature>
<keyword evidence="2" id="KW-0472">Membrane</keyword>
<keyword evidence="4" id="KW-1185">Reference proteome</keyword>
<dbReference type="InterPro" id="IPR036291">
    <property type="entry name" value="NAD(P)-bd_dom_sf"/>
</dbReference>
<evidence type="ECO:0008006" key="5">
    <source>
        <dbReference type="Google" id="ProtNLM"/>
    </source>
</evidence>
<dbReference type="EMBL" id="JPDN02000011">
    <property type="protein sequence ID" value="PON27097.1"/>
    <property type="molecule type" value="Genomic_DNA"/>
</dbReference>
<proteinExistence type="inferred from homology"/>
<dbReference type="PRINTS" id="PR00081">
    <property type="entry name" value="GDHRDH"/>
</dbReference>
<protein>
    <recommendedName>
        <fullName evidence="5">Short-chain dehydrogenase</fullName>
    </recommendedName>
</protein>
<sequence length="320" mass="34749">MLIIPTKTSHKKPYPAISPERAELSQASRTILVTGGGLGIGFAICRAFIAAAASRIIIVGRRTSVIDDAIAKLADIAKIQGRATIFLGKQCDIADLDSSKALWDQLAEEGITVDTLVLNAATQGGPGPILERGTAKVWQDLAMNVQSTIYFTERFHKQPSNNKKYLVNVSSRVIHKFDGPVRLLPSYSFTKNSAAFFLQQVALHVTAEDMQIVSFNPGSILTDATRRAGFDETSGIDFDDGMKTESSSFLAASVRILTLCCTAENLPGHFAVWAASPEAKLLHGRFVWAHWDIDELLSGETAQKLKTDDNYLRLGVIGLA</sequence>
<dbReference type="Pfam" id="PF00106">
    <property type="entry name" value="adh_short"/>
    <property type="match status" value="1"/>
</dbReference>
<evidence type="ECO:0000313" key="4">
    <source>
        <dbReference type="Proteomes" id="UP000054821"/>
    </source>
</evidence>
<evidence type="ECO:0000256" key="1">
    <source>
        <dbReference type="ARBA" id="ARBA00006484"/>
    </source>
</evidence>
<reference evidence="3 4" key="1">
    <citation type="journal article" date="2016" name="Genome Announc.">
        <title>Draft Whole-Genome Sequence of Trichoderma gamsii T6085, a Promising Biocontrol Agent of Fusarium Head Blight on Wheat.</title>
        <authorList>
            <person name="Baroncelli R."/>
            <person name="Zapparata A."/>
            <person name="Piaggeschi G."/>
            <person name="Sarrocco S."/>
            <person name="Vannacci G."/>
        </authorList>
    </citation>
    <scope>NUCLEOTIDE SEQUENCE [LARGE SCALE GENOMIC DNA]</scope>
    <source>
        <strain evidence="3 4">T6085</strain>
    </source>
</reference>
<accession>A0A2P4ZS18</accession>
<dbReference type="GeneID" id="29980679"/>
<evidence type="ECO:0000256" key="2">
    <source>
        <dbReference type="SAM" id="Phobius"/>
    </source>
</evidence>
<comment type="caution">
    <text evidence="3">The sequence shown here is derived from an EMBL/GenBank/DDBJ whole genome shotgun (WGS) entry which is preliminary data.</text>
</comment>